<dbReference type="AlphaFoldDB" id="A0A7F5RG19"/>
<dbReference type="PROSITE" id="PS50835">
    <property type="entry name" value="IG_LIKE"/>
    <property type="match status" value="3"/>
</dbReference>
<dbReference type="InterPro" id="IPR013098">
    <property type="entry name" value="Ig_I-set"/>
</dbReference>
<dbReference type="FunCoup" id="A0A7F5RG19">
    <property type="interactions" value="98"/>
</dbReference>
<dbReference type="InterPro" id="IPR013783">
    <property type="entry name" value="Ig-like_fold"/>
</dbReference>
<keyword evidence="5" id="KW-0472">Membrane</keyword>
<dbReference type="InterPro" id="IPR007110">
    <property type="entry name" value="Ig-like_dom"/>
</dbReference>
<dbReference type="GeneID" id="108738260"/>
<evidence type="ECO:0000256" key="6">
    <source>
        <dbReference type="ARBA" id="ARBA00023157"/>
    </source>
</evidence>
<keyword evidence="4" id="KW-0677">Repeat</keyword>
<dbReference type="Pfam" id="PF13927">
    <property type="entry name" value="Ig_3"/>
    <property type="match status" value="2"/>
</dbReference>
<dbReference type="Proteomes" id="UP000192223">
    <property type="component" value="Unplaced"/>
</dbReference>
<evidence type="ECO:0000256" key="9">
    <source>
        <dbReference type="SAM" id="MobiDB-lite"/>
    </source>
</evidence>
<evidence type="ECO:0000256" key="1">
    <source>
        <dbReference type="ARBA" id="ARBA00004236"/>
    </source>
</evidence>
<feature type="domain" description="Ig-like" evidence="10">
    <location>
        <begin position="65"/>
        <end position="150"/>
    </location>
</feature>
<gene>
    <name evidence="12" type="primary">LOC108738260</name>
</gene>
<name>A0A7F5RG19_AGRPL</name>
<keyword evidence="7" id="KW-0325">Glycoprotein</keyword>
<keyword evidence="3" id="KW-0732">Signal</keyword>
<dbReference type="RefSeq" id="XP_025834913.1">
    <property type="nucleotide sequence ID" value="XM_025979128.1"/>
</dbReference>
<dbReference type="Gene3D" id="2.60.40.10">
    <property type="entry name" value="Immunoglobulins"/>
    <property type="match status" value="3"/>
</dbReference>
<organism evidence="11 12">
    <name type="scientific">Agrilus planipennis</name>
    <name type="common">Emerald ash borer</name>
    <name type="synonym">Agrilus marcopoli</name>
    <dbReference type="NCBI Taxonomy" id="224129"/>
    <lineage>
        <taxon>Eukaryota</taxon>
        <taxon>Metazoa</taxon>
        <taxon>Ecdysozoa</taxon>
        <taxon>Arthropoda</taxon>
        <taxon>Hexapoda</taxon>
        <taxon>Insecta</taxon>
        <taxon>Pterygota</taxon>
        <taxon>Neoptera</taxon>
        <taxon>Endopterygota</taxon>
        <taxon>Coleoptera</taxon>
        <taxon>Polyphaga</taxon>
        <taxon>Elateriformia</taxon>
        <taxon>Buprestoidea</taxon>
        <taxon>Buprestidae</taxon>
        <taxon>Agrilinae</taxon>
        <taxon>Agrilus</taxon>
    </lineage>
</organism>
<evidence type="ECO:0000313" key="11">
    <source>
        <dbReference type="Proteomes" id="UP000192223"/>
    </source>
</evidence>
<evidence type="ECO:0000256" key="7">
    <source>
        <dbReference type="ARBA" id="ARBA00023180"/>
    </source>
</evidence>
<feature type="domain" description="Ig-like" evidence="10">
    <location>
        <begin position="268"/>
        <end position="367"/>
    </location>
</feature>
<dbReference type="Pfam" id="PF07679">
    <property type="entry name" value="I-set"/>
    <property type="match status" value="1"/>
</dbReference>
<evidence type="ECO:0000256" key="5">
    <source>
        <dbReference type="ARBA" id="ARBA00023136"/>
    </source>
</evidence>
<dbReference type="GO" id="GO:0043005">
    <property type="term" value="C:neuron projection"/>
    <property type="evidence" value="ECO:0007669"/>
    <property type="project" value="TreeGrafter"/>
</dbReference>
<evidence type="ECO:0000256" key="2">
    <source>
        <dbReference type="ARBA" id="ARBA00022475"/>
    </source>
</evidence>
<dbReference type="InParanoid" id="A0A7F5RG19"/>
<keyword evidence="11" id="KW-1185">Reference proteome</keyword>
<dbReference type="PANTHER" id="PTHR12231">
    <property type="entry name" value="CTX-RELATED TYPE I TRANSMEMBRANE PROTEIN"/>
    <property type="match status" value="1"/>
</dbReference>
<dbReference type="InterPro" id="IPR003599">
    <property type="entry name" value="Ig_sub"/>
</dbReference>
<feature type="region of interest" description="Disordered" evidence="9">
    <location>
        <begin position="374"/>
        <end position="413"/>
    </location>
</feature>
<sequence length="481" mass="54352">MAKAWTWVPNWWRSMREWSVTAVDGFRKKCEAFQKFEMQGNTARILLCAILQHVVATGQVDKPPPEFLEPLENHTVTQGRDIYFTCVVNHLADYKVAWIKSDSKAILAIHTRMVSQNTRLSVTHNGHNTWMLHISNVQKNDSGTYMCQINTNPMRSQMGHLEVVIPPDIINDADSSESDSVAMEGGTVRLKCKATGVPEPSLIWRREDNRNITLRHENREKQVIKTFEGDTLVLHNVQRNDMGVYLCIASNGIPPTVSKRYIVKVRFPPLIKVTNQLVAAPLASDVLVQCYVEASPRAMNHWIRDGTGEKLLPSDKYIITETTLSDYSYFMNLTIKSLEKRDFGDYMCSSTNIVGRSEGTVRLQELHLLVKTTTTQSTPKHVEMTKPRKPVVKENLKKPKKKSKSKKGSEEDNVSDDYAITTVTFPPYSWTLAPPKALPVPSTKKTPTWVHHSSCGCKTPVSIAPIFIFICCLLISRLVSN</sequence>
<evidence type="ECO:0000256" key="4">
    <source>
        <dbReference type="ARBA" id="ARBA00022737"/>
    </source>
</evidence>
<dbReference type="InterPro" id="IPR036179">
    <property type="entry name" value="Ig-like_dom_sf"/>
</dbReference>
<keyword evidence="6" id="KW-1015">Disulfide bond</keyword>
<dbReference type="InterPro" id="IPR003598">
    <property type="entry name" value="Ig_sub2"/>
</dbReference>
<feature type="compositionally biased region" description="Basic and acidic residues" evidence="9">
    <location>
        <begin position="380"/>
        <end position="397"/>
    </location>
</feature>
<keyword evidence="8" id="KW-0393">Immunoglobulin domain</keyword>
<evidence type="ECO:0000259" key="10">
    <source>
        <dbReference type="PROSITE" id="PS50835"/>
    </source>
</evidence>
<dbReference type="OrthoDB" id="10012075at2759"/>
<dbReference type="InterPro" id="IPR051170">
    <property type="entry name" value="Neural/epithelial_adhesion"/>
</dbReference>
<proteinExistence type="predicted"/>
<keyword evidence="2" id="KW-1003">Cell membrane</keyword>
<evidence type="ECO:0000256" key="3">
    <source>
        <dbReference type="ARBA" id="ARBA00022729"/>
    </source>
</evidence>
<dbReference type="SMART" id="SM00409">
    <property type="entry name" value="IG"/>
    <property type="match status" value="3"/>
</dbReference>
<dbReference type="FunFam" id="2.60.40.10:FF:000328">
    <property type="entry name" value="CLUMA_CG000981, isoform A"/>
    <property type="match status" value="1"/>
</dbReference>
<feature type="domain" description="Ig-like" evidence="10">
    <location>
        <begin position="167"/>
        <end position="258"/>
    </location>
</feature>
<dbReference type="SMART" id="SM00408">
    <property type="entry name" value="IGc2"/>
    <property type="match status" value="3"/>
</dbReference>
<dbReference type="InterPro" id="IPR013106">
    <property type="entry name" value="Ig_V-set"/>
</dbReference>
<comment type="subcellular location">
    <subcellularLocation>
        <location evidence="1">Cell membrane</location>
    </subcellularLocation>
</comment>
<accession>A0A7F5RG19</accession>
<dbReference type="PANTHER" id="PTHR12231:SF265">
    <property type="entry name" value="DPR-INTERACTING PROTEIN LAMBDA"/>
    <property type="match status" value="1"/>
</dbReference>
<dbReference type="KEGG" id="apln:108738260"/>
<evidence type="ECO:0000313" key="12">
    <source>
        <dbReference type="RefSeq" id="XP_025834913.1"/>
    </source>
</evidence>
<reference evidence="12" key="1">
    <citation type="submission" date="2025-08" db="UniProtKB">
        <authorList>
            <consortium name="RefSeq"/>
        </authorList>
    </citation>
    <scope>IDENTIFICATION</scope>
    <source>
        <tissue evidence="12">Entire body</tissue>
    </source>
</reference>
<dbReference type="GO" id="GO:0005886">
    <property type="term" value="C:plasma membrane"/>
    <property type="evidence" value="ECO:0007669"/>
    <property type="project" value="UniProtKB-SubCell"/>
</dbReference>
<dbReference type="SUPFAM" id="SSF48726">
    <property type="entry name" value="Immunoglobulin"/>
    <property type="match status" value="3"/>
</dbReference>
<evidence type="ECO:0000256" key="8">
    <source>
        <dbReference type="ARBA" id="ARBA00023319"/>
    </source>
</evidence>
<protein>
    <submittedName>
        <fullName evidence="12">Lachesin-like isoform X1</fullName>
    </submittedName>
</protein>
<dbReference type="SMART" id="SM00406">
    <property type="entry name" value="IGv"/>
    <property type="match status" value="2"/>
</dbReference>